<protein>
    <submittedName>
        <fullName evidence="1">Uncharacterized protein</fullName>
    </submittedName>
</protein>
<dbReference type="EMBL" id="RCHU02000009">
    <property type="protein sequence ID" value="KAL3580050.1"/>
    <property type="molecule type" value="Genomic_DNA"/>
</dbReference>
<gene>
    <name evidence="1" type="ORF">D5086_017885</name>
</gene>
<accession>A0ACC4BNY9</accession>
<keyword evidence="2" id="KW-1185">Reference proteome</keyword>
<name>A0ACC4BNY9_POPAL</name>
<dbReference type="Proteomes" id="UP000309997">
    <property type="component" value="Unassembled WGS sequence"/>
</dbReference>
<reference evidence="1 2" key="1">
    <citation type="journal article" date="2024" name="Plant Biotechnol. J.">
        <title>Genome and CRISPR/Cas9 system of a widespread forest tree (Populus alba) in the world.</title>
        <authorList>
            <person name="Liu Y.J."/>
            <person name="Jiang P.F."/>
            <person name="Han X.M."/>
            <person name="Li X.Y."/>
            <person name="Wang H.M."/>
            <person name="Wang Y.J."/>
            <person name="Wang X.X."/>
            <person name="Zeng Q.Y."/>
        </authorList>
    </citation>
    <scope>NUCLEOTIDE SEQUENCE [LARGE SCALE GENOMIC DNA]</scope>
    <source>
        <strain evidence="2">cv. PAL-ZL1</strain>
    </source>
</reference>
<proteinExistence type="predicted"/>
<organism evidence="1 2">
    <name type="scientific">Populus alba</name>
    <name type="common">White poplar</name>
    <dbReference type="NCBI Taxonomy" id="43335"/>
    <lineage>
        <taxon>Eukaryota</taxon>
        <taxon>Viridiplantae</taxon>
        <taxon>Streptophyta</taxon>
        <taxon>Embryophyta</taxon>
        <taxon>Tracheophyta</taxon>
        <taxon>Spermatophyta</taxon>
        <taxon>Magnoliopsida</taxon>
        <taxon>eudicotyledons</taxon>
        <taxon>Gunneridae</taxon>
        <taxon>Pentapetalae</taxon>
        <taxon>rosids</taxon>
        <taxon>fabids</taxon>
        <taxon>Malpighiales</taxon>
        <taxon>Salicaceae</taxon>
        <taxon>Saliceae</taxon>
        <taxon>Populus</taxon>
    </lineage>
</organism>
<sequence>MVFSRMRLSETATFRGWLFILMGSVSFVGFLFAAVISKLLPLSDNPIISAIQNDRYYCFLVPLTLPILVAQSFIWSRSRDLGAIIERRSRGRERRSPKERGRRTRILEGHHAEGRKIMSIEVGFASATSVFLNFIASEQEDRSLHHSTLTTEYVHQRHVNCTTEMQRSKSNSAERRGEDGESSFKSCMAPYGRLCQNESSSWTFLGGTATFDVQVSALECAIDQNRLMVGFKCKSGIVMAKIIILSLLLKAVKMNILSHRFAEKQLRAVRDVEAGGNHCCYCMLEHLFHRDVCPCRLDPVESSAAEL</sequence>
<evidence type="ECO:0000313" key="2">
    <source>
        <dbReference type="Proteomes" id="UP000309997"/>
    </source>
</evidence>
<comment type="caution">
    <text evidence="1">The sequence shown here is derived from an EMBL/GenBank/DDBJ whole genome shotgun (WGS) entry which is preliminary data.</text>
</comment>
<evidence type="ECO:0000313" key="1">
    <source>
        <dbReference type="EMBL" id="KAL3580050.1"/>
    </source>
</evidence>